<reference evidence="2 3" key="1">
    <citation type="submission" date="2024-02" db="EMBL/GenBank/DDBJ databases">
        <authorList>
            <person name="Vignale AGUSTIN F."/>
            <person name="Sosa J E."/>
            <person name="Modenutti C."/>
        </authorList>
    </citation>
    <scope>NUCLEOTIDE SEQUENCE [LARGE SCALE GENOMIC DNA]</scope>
</reference>
<gene>
    <name evidence="2" type="ORF">ILEXP_LOCUS48969</name>
</gene>
<evidence type="ECO:0000313" key="2">
    <source>
        <dbReference type="EMBL" id="CAK9179031.1"/>
    </source>
</evidence>
<protein>
    <submittedName>
        <fullName evidence="2">Uncharacterized protein</fullName>
    </submittedName>
</protein>
<organism evidence="2 3">
    <name type="scientific">Ilex paraguariensis</name>
    <name type="common">yerba mate</name>
    <dbReference type="NCBI Taxonomy" id="185542"/>
    <lineage>
        <taxon>Eukaryota</taxon>
        <taxon>Viridiplantae</taxon>
        <taxon>Streptophyta</taxon>
        <taxon>Embryophyta</taxon>
        <taxon>Tracheophyta</taxon>
        <taxon>Spermatophyta</taxon>
        <taxon>Magnoliopsida</taxon>
        <taxon>eudicotyledons</taxon>
        <taxon>Gunneridae</taxon>
        <taxon>Pentapetalae</taxon>
        <taxon>asterids</taxon>
        <taxon>campanulids</taxon>
        <taxon>Aquifoliales</taxon>
        <taxon>Aquifoliaceae</taxon>
        <taxon>Ilex</taxon>
    </lineage>
</organism>
<dbReference type="InterPro" id="IPR004252">
    <property type="entry name" value="Probable_transposase_24"/>
</dbReference>
<dbReference type="EMBL" id="CAUOFW020007391">
    <property type="protein sequence ID" value="CAK9179031.1"/>
    <property type="molecule type" value="Genomic_DNA"/>
</dbReference>
<proteinExistence type="predicted"/>
<accession>A0ABC8UB87</accession>
<comment type="caution">
    <text evidence="2">The sequence shown here is derived from an EMBL/GenBank/DDBJ whole genome shotgun (WGS) entry which is preliminary data.</text>
</comment>
<feature type="region of interest" description="Disordered" evidence="1">
    <location>
        <begin position="111"/>
        <end position="133"/>
    </location>
</feature>
<evidence type="ECO:0000256" key="1">
    <source>
        <dbReference type="SAM" id="MobiDB-lite"/>
    </source>
</evidence>
<evidence type="ECO:0000313" key="3">
    <source>
        <dbReference type="Proteomes" id="UP001642360"/>
    </source>
</evidence>
<sequence>MLAIHHTTTTVPIPRILYRDDLEVLPRLMAAENKKNNGKKMSRIKFFKVAYSKKDGRLVNDVVAQALSDMDELPSQMSDEVFTQVMGPERPGCVRTYGFGPSPRYVFGRKKSEEMQAMQSQLDEELSRHKAER</sequence>
<dbReference type="AlphaFoldDB" id="A0ABC8UB87"/>
<dbReference type="Pfam" id="PF03004">
    <property type="entry name" value="Transposase_24"/>
    <property type="match status" value="1"/>
</dbReference>
<dbReference type="Proteomes" id="UP001642360">
    <property type="component" value="Unassembled WGS sequence"/>
</dbReference>
<keyword evidence="3" id="KW-1185">Reference proteome</keyword>
<name>A0ABC8UB87_9AQUA</name>